<keyword evidence="1" id="KW-0812">Transmembrane</keyword>
<comment type="caution">
    <text evidence="2">The sequence shown here is derived from an EMBL/GenBank/DDBJ whole genome shotgun (WGS) entry which is preliminary data.</text>
</comment>
<dbReference type="Proteomes" id="UP000828251">
    <property type="component" value="Unassembled WGS sequence"/>
</dbReference>
<keyword evidence="3" id="KW-1185">Reference proteome</keyword>
<reference evidence="2 3" key="1">
    <citation type="journal article" date="2021" name="Plant Biotechnol. J.">
        <title>Multi-omics assisted identification of the key and species-specific regulatory components of drought-tolerant mechanisms in Gossypium stocksii.</title>
        <authorList>
            <person name="Yu D."/>
            <person name="Ke L."/>
            <person name="Zhang D."/>
            <person name="Wu Y."/>
            <person name="Sun Y."/>
            <person name="Mei J."/>
            <person name="Sun J."/>
            <person name="Sun Y."/>
        </authorList>
    </citation>
    <scope>NUCLEOTIDE SEQUENCE [LARGE SCALE GENOMIC DNA]</scope>
    <source>
        <strain evidence="3">cv. E1</strain>
        <tissue evidence="2">Leaf</tissue>
    </source>
</reference>
<dbReference type="EMBL" id="JAIQCV010000011">
    <property type="protein sequence ID" value="KAH1045339.1"/>
    <property type="molecule type" value="Genomic_DNA"/>
</dbReference>
<gene>
    <name evidence="2" type="ORF">J1N35_036123</name>
</gene>
<evidence type="ECO:0000313" key="2">
    <source>
        <dbReference type="EMBL" id="KAH1045339.1"/>
    </source>
</evidence>
<feature type="transmembrane region" description="Helical" evidence="1">
    <location>
        <begin position="66"/>
        <end position="85"/>
    </location>
</feature>
<name>A0A9D3UI85_9ROSI</name>
<evidence type="ECO:0000256" key="1">
    <source>
        <dbReference type="SAM" id="Phobius"/>
    </source>
</evidence>
<accession>A0A9D3UI85</accession>
<dbReference type="OrthoDB" id="1009186at2759"/>
<proteinExistence type="predicted"/>
<feature type="transmembrane region" description="Helical" evidence="1">
    <location>
        <begin position="23"/>
        <end position="45"/>
    </location>
</feature>
<organism evidence="2 3">
    <name type="scientific">Gossypium stocksii</name>
    <dbReference type="NCBI Taxonomy" id="47602"/>
    <lineage>
        <taxon>Eukaryota</taxon>
        <taxon>Viridiplantae</taxon>
        <taxon>Streptophyta</taxon>
        <taxon>Embryophyta</taxon>
        <taxon>Tracheophyta</taxon>
        <taxon>Spermatophyta</taxon>
        <taxon>Magnoliopsida</taxon>
        <taxon>eudicotyledons</taxon>
        <taxon>Gunneridae</taxon>
        <taxon>Pentapetalae</taxon>
        <taxon>rosids</taxon>
        <taxon>malvids</taxon>
        <taxon>Malvales</taxon>
        <taxon>Malvaceae</taxon>
        <taxon>Malvoideae</taxon>
        <taxon>Gossypium</taxon>
    </lineage>
</organism>
<protein>
    <submittedName>
        <fullName evidence="2">Uncharacterized protein</fullName>
    </submittedName>
</protein>
<keyword evidence="1" id="KW-0472">Membrane</keyword>
<sequence length="139" mass="15542">MLATQTGSYINSELHTHTLNKNLHLFLFCIVFHVPYINNCWFLLISQSKLAAKQILVLLSVKTPSVDFFFFISMASLVLLLSELVRHHEPNFGLVTPSTPSSSCGASMSCTAIDASKYEPEIVEEDPQELKVSVDLVWP</sequence>
<evidence type="ECO:0000313" key="3">
    <source>
        <dbReference type="Proteomes" id="UP000828251"/>
    </source>
</evidence>
<dbReference type="AlphaFoldDB" id="A0A9D3UI85"/>
<keyword evidence="1" id="KW-1133">Transmembrane helix</keyword>